<protein>
    <submittedName>
        <fullName evidence="3">Uncharacterized protein</fullName>
    </submittedName>
</protein>
<keyword evidence="4" id="KW-1185">Reference proteome</keyword>
<comment type="caution">
    <text evidence="3">The sequence shown here is derived from an EMBL/GenBank/DDBJ whole genome shotgun (WGS) entry which is preliminary data.</text>
</comment>
<keyword evidence="2" id="KW-0812">Transmembrane</keyword>
<dbReference type="EMBL" id="JBBWRZ010000010">
    <property type="protein sequence ID" value="KAK8227151.1"/>
    <property type="molecule type" value="Genomic_DNA"/>
</dbReference>
<keyword evidence="2" id="KW-1133">Transmembrane helix</keyword>
<feature type="compositionally biased region" description="Basic and acidic residues" evidence="1">
    <location>
        <begin position="22"/>
        <end position="31"/>
    </location>
</feature>
<feature type="region of interest" description="Disordered" evidence="1">
    <location>
        <begin position="1"/>
        <end position="79"/>
    </location>
</feature>
<evidence type="ECO:0000256" key="2">
    <source>
        <dbReference type="SAM" id="Phobius"/>
    </source>
</evidence>
<feature type="compositionally biased region" description="Gly residues" evidence="1">
    <location>
        <begin position="10"/>
        <end position="21"/>
    </location>
</feature>
<feature type="transmembrane region" description="Helical" evidence="2">
    <location>
        <begin position="104"/>
        <end position="123"/>
    </location>
</feature>
<gene>
    <name evidence="3" type="ORF">HDK90DRAFT_49265</name>
</gene>
<feature type="transmembrane region" description="Helical" evidence="2">
    <location>
        <begin position="135"/>
        <end position="168"/>
    </location>
</feature>
<dbReference type="Proteomes" id="UP001492380">
    <property type="component" value="Unassembled WGS sequence"/>
</dbReference>
<accession>A0ABR1YDV6</accession>
<evidence type="ECO:0000313" key="4">
    <source>
        <dbReference type="Proteomes" id="UP001492380"/>
    </source>
</evidence>
<reference evidence="3 4" key="1">
    <citation type="submission" date="2024-04" db="EMBL/GenBank/DDBJ databases">
        <title>Phyllosticta paracitricarpa is synonymous to the EU quarantine fungus P. citricarpa based on phylogenomic analyses.</title>
        <authorList>
            <consortium name="Lawrence Berkeley National Laboratory"/>
            <person name="Van Ingen-Buijs V.A."/>
            <person name="Van Westerhoven A.C."/>
            <person name="Haridas S."/>
            <person name="Skiadas P."/>
            <person name="Martin F."/>
            <person name="Groenewald J.Z."/>
            <person name="Crous P.W."/>
            <person name="Seidl M.F."/>
        </authorList>
    </citation>
    <scope>NUCLEOTIDE SEQUENCE [LARGE SCALE GENOMIC DNA]</scope>
    <source>
        <strain evidence="3 4">CBS 123374</strain>
    </source>
</reference>
<evidence type="ECO:0000313" key="3">
    <source>
        <dbReference type="EMBL" id="KAK8227151.1"/>
    </source>
</evidence>
<sequence>MGVRGRGEGAGRGQGRMGYGWEGKRYGESEATKLNTQPLPFTHPSVRPSVRPSRHRGSLSQPKPCPSSTSSPSSTSHPHLTSLLRLPALVRPACPSFKQIQPSLLFRMHVVGWLACFVSWLSLVPSFPSLRFASLSVQFGSVVACFLCLFVCWFCLLQRTCVCVYVWMCGCTMRREIRR</sequence>
<name>A0ABR1YDV6_9PEZI</name>
<organism evidence="3 4">
    <name type="scientific">Phyllosticta capitalensis</name>
    <dbReference type="NCBI Taxonomy" id="121624"/>
    <lineage>
        <taxon>Eukaryota</taxon>
        <taxon>Fungi</taxon>
        <taxon>Dikarya</taxon>
        <taxon>Ascomycota</taxon>
        <taxon>Pezizomycotina</taxon>
        <taxon>Dothideomycetes</taxon>
        <taxon>Dothideomycetes incertae sedis</taxon>
        <taxon>Botryosphaeriales</taxon>
        <taxon>Phyllostictaceae</taxon>
        <taxon>Phyllosticta</taxon>
    </lineage>
</organism>
<feature type="compositionally biased region" description="Low complexity" evidence="1">
    <location>
        <begin position="66"/>
        <end position="79"/>
    </location>
</feature>
<proteinExistence type="predicted"/>
<evidence type="ECO:0000256" key="1">
    <source>
        <dbReference type="SAM" id="MobiDB-lite"/>
    </source>
</evidence>
<keyword evidence="2" id="KW-0472">Membrane</keyword>